<protein>
    <submittedName>
        <fullName evidence="6">Leukocyte elastase inhibitor-like</fullName>
    </submittedName>
</protein>
<dbReference type="Gene3D" id="3.30.497.10">
    <property type="entry name" value="Antithrombin, subunit I, domain 2"/>
    <property type="match status" value="1"/>
</dbReference>
<dbReference type="InterPro" id="IPR042185">
    <property type="entry name" value="Serpin_sf_2"/>
</dbReference>
<feature type="chain" id="PRO_5040764668" evidence="3">
    <location>
        <begin position="22"/>
        <end position="392"/>
    </location>
</feature>
<dbReference type="GeneID" id="106075108"/>
<dbReference type="RefSeq" id="XP_055862894.1">
    <property type="nucleotide sequence ID" value="XM_056006919.1"/>
</dbReference>
<comment type="similarity">
    <text evidence="1 2">Belongs to the serpin family.</text>
</comment>
<name>A0A9W2YJH3_BIOGL</name>
<gene>
    <name evidence="6" type="primary">LOC106075108</name>
</gene>
<dbReference type="SMART" id="SM00093">
    <property type="entry name" value="SERPIN"/>
    <property type="match status" value="1"/>
</dbReference>
<dbReference type="SUPFAM" id="SSF56574">
    <property type="entry name" value="Serpins"/>
    <property type="match status" value="1"/>
</dbReference>
<dbReference type="GO" id="GO:0004867">
    <property type="term" value="F:serine-type endopeptidase inhibitor activity"/>
    <property type="evidence" value="ECO:0007669"/>
    <property type="project" value="InterPro"/>
</dbReference>
<dbReference type="InterPro" id="IPR042178">
    <property type="entry name" value="Serpin_sf_1"/>
</dbReference>
<dbReference type="PANTHER" id="PTHR11461:SF211">
    <property type="entry name" value="GH10112P-RELATED"/>
    <property type="match status" value="1"/>
</dbReference>
<proteinExistence type="inferred from homology"/>
<sequence length="392" mass="42852">MGLLLMCVVIVIAASERLVSADDQQQLGLSRASSTFSQNLYQKVAVKETNVVYSPYSIHSALTMTYLGAKGTTATEMTQVLGFKSVSSPHQTYHDLIADWNSQHSVEVHTCNAIFINPYEMVLPTFIDQTRDYYLATADSLDLQEPEKAINVLVANKTNNVIPQMLKPGTLDASTVLVLVNVLFFNGTWARQFRRASTTQADFHQIGGTTSKVDMMHDFESHKRVKRDNTNDLDVVALSFLGDRFSLYVAVPRKGDGITSLETLLSSPQNAEQLFEGLDFDYFHLSIPKFKIETSLELDSVLSAMGMATAFTAAADFSGINGSGGLYIDKVIHKAVIDVQETGTVAAAATVVSISKGLFMSPGAPVVADRPFVFFLRDDVTGQILFQGKFSG</sequence>
<dbReference type="InterPro" id="IPR023795">
    <property type="entry name" value="Serpin_CS"/>
</dbReference>
<dbReference type="InterPro" id="IPR023796">
    <property type="entry name" value="Serpin_dom"/>
</dbReference>
<dbReference type="GO" id="GO:0005615">
    <property type="term" value="C:extracellular space"/>
    <property type="evidence" value="ECO:0007669"/>
    <property type="project" value="InterPro"/>
</dbReference>
<accession>A0A9W2YJH3</accession>
<keyword evidence="5" id="KW-1185">Reference proteome</keyword>
<dbReference type="OrthoDB" id="1063785at2759"/>
<evidence type="ECO:0000313" key="6">
    <source>
        <dbReference type="RefSeq" id="XP_055862894.1"/>
    </source>
</evidence>
<dbReference type="InterPro" id="IPR000215">
    <property type="entry name" value="Serpin_fam"/>
</dbReference>
<evidence type="ECO:0000259" key="4">
    <source>
        <dbReference type="SMART" id="SM00093"/>
    </source>
</evidence>
<evidence type="ECO:0000256" key="2">
    <source>
        <dbReference type="RuleBase" id="RU000411"/>
    </source>
</evidence>
<keyword evidence="3" id="KW-0732">Signal</keyword>
<dbReference type="PROSITE" id="PS00284">
    <property type="entry name" value="SERPIN"/>
    <property type="match status" value="1"/>
</dbReference>
<dbReference type="InterPro" id="IPR036186">
    <property type="entry name" value="Serpin_sf"/>
</dbReference>
<evidence type="ECO:0000313" key="5">
    <source>
        <dbReference type="Proteomes" id="UP001165740"/>
    </source>
</evidence>
<feature type="signal peptide" evidence="3">
    <location>
        <begin position="1"/>
        <end position="21"/>
    </location>
</feature>
<feature type="domain" description="Serpin" evidence="4">
    <location>
        <begin position="38"/>
        <end position="391"/>
    </location>
</feature>
<organism evidence="5 6">
    <name type="scientific">Biomphalaria glabrata</name>
    <name type="common">Bloodfluke planorb</name>
    <name type="synonym">Freshwater snail</name>
    <dbReference type="NCBI Taxonomy" id="6526"/>
    <lineage>
        <taxon>Eukaryota</taxon>
        <taxon>Metazoa</taxon>
        <taxon>Spiralia</taxon>
        <taxon>Lophotrochozoa</taxon>
        <taxon>Mollusca</taxon>
        <taxon>Gastropoda</taxon>
        <taxon>Heterobranchia</taxon>
        <taxon>Euthyneura</taxon>
        <taxon>Panpulmonata</taxon>
        <taxon>Hygrophila</taxon>
        <taxon>Lymnaeoidea</taxon>
        <taxon>Planorbidae</taxon>
        <taxon>Biomphalaria</taxon>
    </lineage>
</organism>
<evidence type="ECO:0000256" key="3">
    <source>
        <dbReference type="SAM" id="SignalP"/>
    </source>
</evidence>
<dbReference type="Gene3D" id="2.30.39.10">
    <property type="entry name" value="Alpha-1-antitrypsin, domain 1"/>
    <property type="match status" value="1"/>
</dbReference>
<dbReference type="AlphaFoldDB" id="A0A9W2YJH3"/>
<reference evidence="6" key="1">
    <citation type="submission" date="2025-08" db="UniProtKB">
        <authorList>
            <consortium name="RefSeq"/>
        </authorList>
    </citation>
    <scope>IDENTIFICATION</scope>
</reference>
<evidence type="ECO:0000256" key="1">
    <source>
        <dbReference type="ARBA" id="ARBA00009500"/>
    </source>
</evidence>
<dbReference type="Proteomes" id="UP001165740">
    <property type="component" value="Chromosome 12"/>
</dbReference>
<dbReference type="Pfam" id="PF00079">
    <property type="entry name" value="Serpin"/>
    <property type="match status" value="1"/>
</dbReference>
<dbReference type="PANTHER" id="PTHR11461">
    <property type="entry name" value="SERINE PROTEASE INHIBITOR, SERPIN"/>
    <property type="match status" value="1"/>
</dbReference>